<evidence type="ECO:0000256" key="3">
    <source>
        <dbReference type="ARBA" id="ARBA00022692"/>
    </source>
</evidence>
<keyword evidence="4" id="KW-0479">Metal-binding</keyword>
<organism evidence="13 14">
    <name type="scientific">Natronorubrum aibiense</name>
    <dbReference type="NCBI Taxonomy" id="348826"/>
    <lineage>
        <taxon>Archaea</taxon>
        <taxon>Methanobacteriati</taxon>
        <taxon>Methanobacteriota</taxon>
        <taxon>Stenosarchaea group</taxon>
        <taxon>Halobacteria</taxon>
        <taxon>Halobacteriales</taxon>
        <taxon>Natrialbaceae</taxon>
        <taxon>Natronorubrum</taxon>
    </lineage>
</organism>
<proteinExistence type="inferred from homology"/>
<evidence type="ECO:0000256" key="9">
    <source>
        <dbReference type="ARBA" id="ARBA00023136"/>
    </source>
</evidence>
<feature type="transmembrane region" description="Helical" evidence="11">
    <location>
        <begin position="7"/>
        <end position="27"/>
    </location>
</feature>
<evidence type="ECO:0000259" key="12">
    <source>
        <dbReference type="Pfam" id="PF01435"/>
    </source>
</evidence>
<keyword evidence="6 10" id="KW-0862">Zinc</keyword>
<dbReference type="GO" id="GO:0046872">
    <property type="term" value="F:metal ion binding"/>
    <property type="evidence" value="ECO:0007669"/>
    <property type="project" value="UniProtKB-KW"/>
</dbReference>
<name>A0A5P9P7N5_9EURY</name>
<comment type="similarity">
    <text evidence="10">Belongs to the peptidase M48 family.</text>
</comment>
<evidence type="ECO:0000256" key="6">
    <source>
        <dbReference type="ARBA" id="ARBA00022833"/>
    </source>
</evidence>
<dbReference type="InterPro" id="IPR050083">
    <property type="entry name" value="HtpX_protease"/>
</dbReference>
<evidence type="ECO:0000256" key="8">
    <source>
        <dbReference type="ARBA" id="ARBA00023049"/>
    </source>
</evidence>
<feature type="transmembrane region" description="Helical" evidence="11">
    <location>
        <begin position="59"/>
        <end position="77"/>
    </location>
</feature>
<dbReference type="KEGG" id="nas:GCU68_09545"/>
<keyword evidence="2 10" id="KW-0645">Protease</keyword>
<evidence type="ECO:0000256" key="7">
    <source>
        <dbReference type="ARBA" id="ARBA00022989"/>
    </source>
</evidence>
<evidence type="ECO:0000313" key="13">
    <source>
        <dbReference type="EMBL" id="QFU84154.1"/>
    </source>
</evidence>
<dbReference type="Pfam" id="PF01435">
    <property type="entry name" value="Peptidase_M48"/>
    <property type="match status" value="1"/>
</dbReference>
<dbReference type="PANTHER" id="PTHR43221">
    <property type="entry name" value="PROTEASE HTPX"/>
    <property type="match status" value="1"/>
</dbReference>
<evidence type="ECO:0000256" key="5">
    <source>
        <dbReference type="ARBA" id="ARBA00022801"/>
    </source>
</evidence>
<protein>
    <submittedName>
        <fullName evidence="13">M48 family metalloprotease</fullName>
    </submittedName>
</protein>
<dbReference type="InterPro" id="IPR001915">
    <property type="entry name" value="Peptidase_M48"/>
</dbReference>
<dbReference type="OrthoDB" id="28389at2157"/>
<sequence length="357" mass="37819">MIVSIGLLVGLTLGFLLGVWLVSYGLLELLETGALEVVTVGSAALLTVVAVAGSGRLEALLAFPVVWLAIYALAVFTAPSSQVLATIGSTSLLAAIATLEYRQVGTIERAADAVPVEPDNAPSIHRTATRVAALYDVPVPTIAISERDTPEAMAVGLRPRNVHLVLSLGTVRALSDAELEAVIAHELAHVANRDAMVMTAASVPVVLAKGIRTHLDDDTSGTVVAVPLVFVASATALLGRVVTAGLSRVRERAADRAAAEATGSPAALASALLTLDERIDETPSRDLRAVSSVSSLSILPLEDDTVEKLMLGPDGDVEPSYWWLRKRLQRLSNWFFRTHPPTTSRLESLQALENEHR</sequence>
<keyword evidence="5 10" id="KW-0378">Hydrolase</keyword>
<dbReference type="EMBL" id="CP045488">
    <property type="protein sequence ID" value="QFU84154.1"/>
    <property type="molecule type" value="Genomic_DNA"/>
</dbReference>
<dbReference type="GO" id="GO:0004222">
    <property type="term" value="F:metalloendopeptidase activity"/>
    <property type="evidence" value="ECO:0007669"/>
    <property type="project" value="InterPro"/>
</dbReference>
<comment type="cofactor">
    <cofactor evidence="10">
        <name>Zn(2+)</name>
        <dbReference type="ChEBI" id="CHEBI:29105"/>
    </cofactor>
    <text evidence="10">Binds 1 zinc ion per subunit.</text>
</comment>
<keyword evidence="8 10" id="KW-0482">Metalloprotease</keyword>
<keyword evidence="9 11" id="KW-0472">Membrane</keyword>
<dbReference type="Gene3D" id="3.30.2010.10">
    <property type="entry name" value="Metalloproteases ('zincins'), catalytic domain"/>
    <property type="match status" value="1"/>
</dbReference>
<gene>
    <name evidence="13" type="ORF">GCU68_09545</name>
</gene>
<feature type="transmembrane region" description="Helical" evidence="11">
    <location>
        <begin position="33"/>
        <end position="52"/>
    </location>
</feature>
<keyword evidence="1" id="KW-1003">Cell membrane</keyword>
<dbReference type="GO" id="GO:0006508">
    <property type="term" value="P:proteolysis"/>
    <property type="evidence" value="ECO:0007669"/>
    <property type="project" value="UniProtKB-KW"/>
</dbReference>
<dbReference type="Proteomes" id="UP000326170">
    <property type="component" value="Chromosome"/>
</dbReference>
<keyword evidence="14" id="KW-1185">Reference proteome</keyword>
<evidence type="ECO:0000256" key="10">
    <source>
        <dbReference type="RuleBase" id="RU003983"/>
    </source>
</evidence>
<accession>A0A5P9P7N5</accession>
<evidence type="ECO:0000256" key="2">
    <source>
        <dbReference type="ARBA" id="ARBA00022670"/>
    </source>
</evidence>
<dbReference type="PANTHER" id="PTHR43221:SF2">
    <property type="entry name" value="PROTEASE HTPX HOMOLOG"/>
    <property type="match status" value="1"/>
</dbReference>
<dbReference type="AlphaFoldDB" id="A0A5P9P7N5"/>
<feature type="domain" description="Peptidase M48" evidence="12">
    <location>
        <begin position="120"/>
        <end position="352"/>
    </location>
</feature>
<evidence type="ECO:0000256" key="1">
    <source>
        <dbReference type="ARBA" id="ARBA00022475"/>
    </source>
</evidence>
<evidence type="ECO:0000256" key="11">
    <source>
        <dbReference type="SAM" id="Phobius"/>
    </source>
</evidence>
<evidence type="ECO:0000256" key="4">
    <source>
        <dbReference type="ARBA" id="ARBA00022723"/>
    </source>
</evidence>
<reference evidence="13 14" key="1">
    <citation type="journal article" date="2007" name="Int. J. Syst. Evol. Microbiol.">
        <title>Natronorubrum sulfidifaciens sp. nov., an extremely haloalkaliphilic archaeon isolated from Aiding salt lake in Xin-Jiang, China.</title>
        <authorList>
            <person name="Cui H.L."/>
            <person name="Tohty D."/>
            <person name="Liu H.C."/>
            <person name="Liu S.J."/>
            <person name="Oren A."/>
            <person name="Zhou P.J."/>
        </authorList>
    </citation>
    <scope>NUCLEOTIDE SEQUENCE [LARGE SCALE GENOMIC DNA]</scope>
    <source>
        <strain evidence="13 14">7-3</strain>
    </source>
</reference>
<evidence type="ECO:0000313" key="14">
    <source>
        <dbReference type="Proteomes" id="UP000326170"/>
    </source>
</evidence>
<keyword evidence="3 11" id="KW-0812">Transmembrane</keyword>
<keyword evidence="7 11" id="KW-1133">Transmembrane helix</keyword>